<gene>
    <name evidence="3" type="ORF">UO65_5539</name>
</gene>
<feature type="region of interest" description="Disordered" evidence="1">
    <location>
        <begin position="46"/>
        <end position="76"/>
    </location>
</feature>
<protein>
    <recommendedName>
        <fullName evidence="5">Secreted protein</fullName>
    </recommendedName>
</protein>
<feature type="compositionally biased region" description="Basic and acidic residues" evidence="1">
    <location>
        <begin position="48"/>
        <end position="61"/>
    </location>
</feature>
<keyword evidence="2" id="KW-0732">Signal</keyword>
<dbReference type="AlphaFoldDB" id="W7IRC2"/>
<dbReference type="EMBL" id="AYXG01000215">
    <property type="protein sequence ID" value="EWC59192.1"/>
    <property type="molecule type" value="Genomic_DNA"/>
</dbReference>
<evidence type="ECO:0000313" key="4">
    <source>
        <dbReference type="Proteomes" id="UP000019277"/>
    </source>
</evidence>
<proteinExistence type="predicted"/>
<evidence type="ECO:0008006" key="5">
    <source>
        <dbReference type="Google" id="ProtNLM"/>
    </source>
</evidence>
<dbReference type="Proteomes" id="UP000019277">
    <property type="component" value="Unassembled WGS sequence"/>
</dbReference>
<comment type="caution">
    <text evidence="3">The sequence shown here is derived from an EMBL/GenBank/DDBJ whole genome shotgun (WGS) entry which is preliminary data.</text>
</comment>
<keyword evidence="4" id="KW-1185">Reference proteome</keyword>
<accession>W7IRC2</accession>
<reference evidence="3 4" key="1">
    <citation type="journal article" date="2014" name="Genome Announc.">
        <title>Draft Genome Sequence of the Antitrypanosomally Active Sponge-Associated Bacterium Actinokineospora sp. Strain EG49.</title>
        <authorList>
            <person name="Harjes J."/>
            <person name="Ryu T."/>
            <person name="Abdelmohsen U.R."/>
            <person name="Moitinho-Silva L."/>
            <person name="Horn H."/>
            <person name="Ravasi T."/>
            <person name="Hentschel U."/>
        </authorList>
    </citation>
    <scope>NUCLEOTIDE SEQUENCE [LARGE SCALE GENOMIC DNA]</scope>
    <source>
        <strain evidence="3 4">EG49</strain>
    </source>
</reference>
<organism evidence="3 4">
    <name type="scientific">Actinokineospora spheciospongiae</name>
    <dbReference type="NCBI Taxonomy" id="909613"/>
    <lineage>
        <taxon>Bacteria</taxon>
        <taxon>Bacillati</taxon>
        <taxon>Actinomycetota</taxon>
        <taxon>Actinomycetes</taxon>
        <taxon>Pseudonocardiales</taxon>
        <taxon>Pseudonocardiaceae</taxon>
        <taxon>Actinokineospora</taxon>
    </lineage>
</organism>
<evidence type="ECO:0000256" key="2">
    <source>
        <dbReference type="SAM" id="SignalP"/>
    </source>
</evidence>
<feature type="signal peptide" evidence="2">
    <location>
        <begin position="1"/>
        <end position="27"/>
    </location>
</feature>
<sequence>MASAAAAALTLAGVAVFTVGSAGCATAGEYVQRGSQVELVGGCLDPDDLPRAPEPTGHEPGADPGAGIDRLRQVSP</sequence>
<name>W7IRC2_9PSEU</name>
<evidence type="ECO:0000256" key="1">
    <source>
        <dbReference type="SAM" id="MobiDB-lite"/>
    </source>
</evidence>
<evidence type="ECO:0000313" key="3">
    <source>
        <dbReference type="EMBL" id="EWC59192.1"/>
    </source>
</evidence>
<feature type="chain" id="PRO_5039689758" description="Secreted protein" evidence="2">
    <location>
        <begin position="28"/>
        <end position="76"/>
    </location>
</feature>